<proteinExistence type="predicted"/>
<gene>
    <name evidence="1" type="ORF">SSX86_008255</name>
</gene>
<organism evidence="1 2">
    <name type="scientific">Deinandra increscens subsp. villosa</name>
    <dbReference type="NCBI Taxonomy" id="3103831"/>
    <lineage>
        <taxon>Eukaryota</taxon>
        <taxon>Viridiplantae</taxon>
        <taxon>Streptophyta</taxon>
        <taxon>Embryophyta</taxon>
        <taxon>Tracheophyta</taxon>
        <taxon>Spermatophyta</taxon>
        <taxon>Magnoliopsida</taxon>
        <taxon>eudicotyledons</taxon>
        <taxon>Gunneridae</taxon>
        <taxon>Pentapetalae</taxon>
        <taxon>asterids</taxon>
        <taxon>campanulids</taxon>
        <taxon>Asterales</taxon>
        <taxon>Asteraceae</taxon>
        <taxon>Asteroideae</taxon>
        <taxon>Heliantheae alliance</taxon>
        <taxon>Madieae</taxon>
        <taxon>Madiinae</taxon>
        <taxon>Deinandra</taxon>
    </lineage>
</organism>
<dbReference type="AlphaFoldDB" id="A0AAP0DC84"/>
<evidence type="ECO:0000313" key="1">
    <source>
        <dbReference type="EMBL" id="KAK9071826.1"/>
    </source>
</evidence>
<reference evidence="1 2" key="1">
    <citation type="submission" date="2024-04" db="EMBL/GenBank/DDBJ databases">
        <title>The reference genome of an endangered Asteraceae, Deinandra increscens subsp. villosa, native to the Central Coast of California.</title>
        <authorList>
            <person name="Guilliams M."/>
            <person name="Hasenstab-Lehman K."/>
            <person name="Meyer R."/>
            <person name="Mcevoy S."/>
        </authorList>
    </citation>
    <scope>NUCLEOTIDE SEQUENCE [LARGE SCALE GENOMIC DNA]</scope>
    <source>
        <tissue evidence="1">Leaf</tissue>
    </source>
</reference>
<sequence length="111" mass="12012">MGDDEDGGTSSEKTSAFLSLNLVVEQFGTPHLFELPIRPTLSASGDSRMPEVVADPQGDVAEIFQNLGICVLSSFSVLTAVMYDKSIKAIKVKVPELNEEFLLHPATVRCN</sequence>
<dbReference type="InterPro" id="IPR044304">
    <property type="entry name" value="NUBPL-like"/>
</dbReference>
<evidence type="ECO:0000313" key="2">
    <source>
        <dbReference type="Proteomes" id="UP001408789"/>
    </source>
</evidence>
<dbReference type="GO" id="GO:0016226">
    <property type="term" value="P:iron-sulfur cluster assembly"/>
    <property type="evidence" value="ECO:0007669"/>
    <property type="project" value="InterPro"/>
</dbReference>
<dbReference type="Proteomes" id="UP001408789">
    <property type="component" value="Unassembled WGS sequence"/>
</dbReference>
<name>A0AAP0DC84_9ASTR</name>
<dbReference type="GO" id="GO:0051539">
    <property type="term" value="F:4 iron, 4 sulfur cluster binding"/>
    <property type="evidence" value="ECO:0007669"/>
    <property type="project" value="TreeGrafter"/>
</dbReference>
<dbReference type="EMBL" id="JBCNJP010000010">
    <property type="protein sequence ID" value="KAK9071826.1"/>
    <property type="molecule type" value="Genomic_DNA"/>
</dbReference>
<keyword evidence="2" id="KW-1185">Reference proteome</keyword>
<dbReference type="GO" id="GO:0009570">
    <property type="term" value="C:chloroplast stroma"/>
    <property type="evidence" value="ECO:0007669"/>
    <property type="project" value="TreeGrafter"/>
</dbReference>
<comment type="caution">
    <text evidence="1">The sequence shown here is derived from an EMBL/GenBank/DDBJ whole genome shotgun (WGS) entry which is preliminary data.</text>
</comment>
<dbReference type="PANTHER" id="PTHR42961">
    <property type="entry name" value="IRON-SULFUR PROTEIN NUBPL"/>
    <property type="match status" value="1"/>
</dbReference>
<dbReference type="GO" id="GO:0005524">
    <property type="term" value="F:ATP binding"/>
    <property type="evidence" value="ECO:0007669"/>
    <property type="project" value="InterPro"/>
</dbReference>
<protein>
    <submittedName>
        <fullName evidence="1">Uncharacterized protein</fullName>
    </submittedName>
</protein>
<accession>A0AAP0DC84</accession>
<dbReference type="PANTHER" id="PTHR42961:SF2">
    <property type="entry name" value="IRON-SULFUR PROTEIN NUBPL"/>
    <property type="match status" value="1"/>
</dbReference>